<dbReference type="InterPro" id="IPR023375">
    <property type="entry name" value="ADC_dom_sf"/>
</dbReference>
<dbReference type="Pfam" id="PF09844">
    <property type="entry name" value="DUF2071"/>
    <property type="match status" value="1"/>
</dbReference>
<evidence type="ECO:0008006" key="3">
    <source>
        <dbReference type="Google" id="ProtNLM"/>
    </source>
</evidence>
<dbReference type="OrthoDB" id="5492672at2"/>
<dbReference type="EMBL" id="CP037423">
    <property type="protein sequence ID" value="QDV40341.1"/>
    <property type="molecule type" value="Genomic_DNA"/>
</dbReference>
<dbReference type="AlphaFoldDB" id="A0A518HHM0"/>
<gene>
    <name evidence="1" type="ORF">Enr13x_01470</name>
</gene>
<dbReference type="SUPFAM" id="SSF160104">
    <property type="entry name" value="Acetoacetate decarboxylase-like"/>
    <property type="match status" value="1"/>
</dbReference>
<keyword evidence="2" id="KW-1185">Reference proteome</keyword>
<dbReference type="InterPro" id="IPR018644">
    <property type="entry name" value="DUF2071"/>
</dbReference>
<accession>A0A518HHM0</accession>
<sequence>MRIPIIRGLIDRRVLVNYRVDPDVLARVCPEPFRPQMVGGFGVAGICLIRLKQIRPKHLPSFFGVASENAAHRIAVQWDVNGVGQTGVYIPRRDTSSLMTAFAGGRLFPGVHHRARFDVLEAEHDYRVAMTSVDGTVHVDVDGRTTEALPDTSVFATVAECSQFFEAGSLGYSPVNSAAKYDGLELRTVNWQVQPLSVRNVHSSFFDDRDLFPAGSVTFDNALLMRDIEHEWHSRKSLCGHCG</sequence>
<dbReference type="Proteomes" id="UP000319004">
    <property type="component" value="Chromosome"/>
</dbReference>
<dbReference type="KEGG" id="snep:Enr13x_01470"/>
<proteinExistence type="predicted"/>
<dbReference type="RefSeq" id="WP_145384176.1">
    <property type="nucleotide sequence ID" value="NZ_CP037423.1"/>
</dbReference>
<protein>
    <recommendedName>
        <fullName evidence="3">DUF2071 domain-containing protein</fullName>
    </recommendedName>
</protein>
<reference evidence="1 2" key="1">
    <citation type="submission" date="2019-03" db="EMBL/GenBank/DDBJ databases">
        <title>Deep-cultivation of Planctomycetes and their phenomic and genomic characterization uncovers novel biology.</title>
        <authorList>
            <person name="Wiegand S."/>
            <person name="Jogler M."/>
            <person name="Boedeker C."/>
            <person name="Pinto D."/>
            <person name="Vollmers J."/>
            <person name="Rivas-Marin E."/>
            <person name="Kohn T."/>
            <person name="Peeters S.H."/>
            <person name="Heuer A."/>
            <person name="Rast P."/>
            <person name="Oberbeckmann S."/>
            <person name="Bunk B."/>
            <person name="Jeske O."/>
            <person name="Meyerdierks A."/>
            <person name="Storesund J.E."/>
            <person name="Kallscheuer N."/>
            <person name="Luecker S."/>
            <person name="Lage O.M."/>
            <person name="Pohl T."/>
            <person name="Merkel B.J."/>
            <person name="Hornburger P."/>
            <person name="Mueller R.-W."/>
            <person name="Bruemmer F."/>
            <person name="Labrenz M."/>
            <person name="Spormann A.M."/>
            <person name="Op den Camp H."/>
            <person name="Overmann J."/>
            <person name="Amann R."/>
            <person name="Jetten M.S.M."/>
            <person name="Mascher T."/>
            <person name="Medema M.H."/>
            <person name="Devos D.P."/>
            <person name="Kaster A.-K."/>
            <person name="Ovreas L."/>
            <person name="Rohde M."/>
            <person name="Galperin M.Y."/>
            <person name="Jogler C."/>
        </authorList>
    </citation>
    <scope>NUCLEOTIDE SEQUENCE [LARGE SCALE GENOMIC DNA]</scope>
    <source>
        <strain evidence="1 2">Enr13</strain>
    </source>
</reference>
<organism evidence="1 2">
    <name type="scientific">Stieleria neptunia</name>
    <dbReference type="NCBI Taxonomy" id="2527979"/>
    <lineage>
        <taxon>Bacteria</taxon>
        <taxon>Pseudomonadati</taxon>
        <taxon>Planctomycetota</taxon>
        <taxon>Planctomycetia</taxon>
        <taxon>Pirellulales</taxon>
        <taxon>Pirellulaceae</taxon>
        <taxon>Stieleria</taxon>
    </lineage>
</organism>
<name>A0A518HHM0_9BACT</name>
<evidence type="ECO:0000313" key="2">
    <source>
        <dbReference type="Proteomes" id="UP000319004"/>
    </source>
</evidence>
<evidence type="ECO:0000313" key="1">
    <source>
        <dbReference type="EMBL" id="QDV40341.1"/>
    </source>
</evidence>